<sequence length="464" mass="52636">MQSFIKKYSIFLMLYIVFQPVLDAVTGLMAQAHINITFGVLIRMAVMAVTAFYILIFLILNRDNKQGFRVIGYFVILGIVSIISLIINYKQKVLFIPSLEITTLAKSLYYPVMLLGYFYAFEELAEDRVINRYFPKVVFYAVNIISIIMIVAHFTNTSFSSYAYYKLGESGWFYAANELSAIVSIAFPIMIWYALNKINKWSRVYYWLTIILAIYSALLIGTKGSLLAILFGICMGILATVIHFFQDGGNRKFNAGIVALLVITLGGVFAAYPAMAVSRTAELHSDMIKYKKKQAKTKKGITKDQKKYVETNKTVSYLLSGRTVYFENAAHNYKKATIAQKTFGMGYATSFKSEKKAKLVEMDYIDIFFQFGIIGTIIYLAPLLYCLLYLVGTFLRKFKYMWSFKWAMLVASVALGFGMALMTGHVIEAPSVSIYFVSILSYAMLNAKIFVRSEQNPETIDVED</sequence>
<evidence type="ECO:0000313" key="3">
    <source>
        <dbReference type="Proteomes" id="UP000061546"/>
    </source>
</evidence>
<proteinExistence type="predicted"/>
<accession>A0A0K2LDX1</accession>
<keyword evidence="1" id="KW-0472">Membrane</keyword>
<keyword evidence="3" id="KW-1185">Reference proteome</keyword>
<dbReference type="AlphaFoldDB" id="A0A0K2LDX1"/>
<keyword evidence="1" id="KW-0812">Transmembrane</keyword>
<feature type="transmembrane region" description="Helical" evidence="1">
    <location>
        <begin position="67"/>
        <end position="87"/>
    </location>
</feature>
<feature type="transmembrane region" description="Helical" evidence="1">
    <location>
        <begin position="12"/>
        <end position="34"/>
    </location>
</feature>
<name>A0A0K2LDX1_9LACO</name>
<organism evidence="2 3">
    <name type="scientific">Companilactobacillus heilongjiangensis</name>
    <dbReference type="NCBI Taxonomy" id="1074467"/>
    <lineage>
        <taxon>Bacteria</taxon>
        <taxon>Bacillati</taxon>
        <taxon>Bacillota</taxon>
        <taxon>Bacilli</taxon>
        <taxon>Lactobacillales</taxon>
        <taxon>Lactobacillaceae</taxon>
        <taxon>Companilactobacillus</taxon>
    </lineage>
</organism>
<feature type="transmembrane region" description="Helical" evidence="1">
    <location>
        <begin position="40"/>
        <end position="60"/>
    </location>
</feature>
<feature type="transmembrane region" description="Helical" evidence="1">
    <location>
        <begin position="204"/>
        <end position="220"/>
    </location>
</feature>
<feature type="transmembrane region" description="Helical" evidence="1">
    <location>
        <begin position="433"/>
        <end position="451"/>
    </location>
</feature>
<feature type="transmembrane region" description="Helical" evidence="1">
    <location>
        <begin position="226"/>
        <end position="245"/>
    </location>
</feature>
<gene>
    <name evidence="2" type="ORF">JP39_09105</name>
</gene>
<dbReference type="Pfam" id="PF13425">
    <property type="entry name" value="O-antigen_lig"/>
    <property type="match status" value="1"/>
</dbReference>
<evidence type="ECO:0000313" key="2">
    <source>
        <dbReference type="EMBL" id="ALB29499.1"/>
    </source>
</evidence>
<dbReference type="Proteomes" id="UP000061546">
    <property type="component" value="Chromosome"/>
</dbReference>
<dbReference type="PANTHER" id="PTHR37422:SF13">
    <property type="entry name" value="LIPOPOLYSACCHARIDE BIOSYNTHESIS PROTEIN PA4999-RELATED"/>
    <property type="match status" value="1"/>
</dbReference>
<evidence type="ECO:0000256" key="1">
    <source>
        <dbReference type="SAM" id="Phobius"/>
    </source>
</evidence>
<feature type="transmembrane region" description="Helical" evidence="1">
    <location>
        <begin position="406"/>
        <end position="427"/>
    </location>
</feature>
<keyword evidence="1" id="KW-1133">Transmembrane helix</keyword>
<dbReference type="PANTHER" id="PTHR37422">
    <property type="entry name" value="TEICHURONIC ACID BIOSYNTHESIS PROTEIN TUAE"/>
    <property type="match status" value="1"/>
</dbReference>
<dbReference type="InterPro" id="IPR049504">
    <property type="entry name" value="O-antigen_lig"/>
</dbReference>
<feature type="transmembrane region" description="Helical" evidence="1">
    <location>
        <begin position="257"/>
        <end position="275"/>
    </location>
</feature>
<feature type="transmembrane region" description="Helical" evidence="1">
    <location>
        <begin position="367"/>
        <end position="394"/>
    </location>
</feature>
<dbReference type="RefSeq" id="WP_041501517.1">
    <property type="nucleotide sequence ID" value="NZ_BJDV01000010.1"/>
</dbReference>
<dbReference type="EMBL" id="CP012559">
    <property type="protein sequence ID" value="ALB29499.1"/>
    <property type="molecule type" value="Genomic_DNA"/>
</dbReference>
<dbReference type="InterPro" id="IPR051533">
    <property type="entry name" value="WaaL-like"/>
</dbReference>
<reference evidence="2 3" key="1">
    <citation type="submission" date="2015-08" db="EMBL/GenBank/DDBJ databases">
        <title>Genomic sequence of Lactobacillus heilongjiangensis DSM 28069, isolated from Chinese traditional pickle.</title>
        <authorList>
            <person name="Jiang X."/>
            <person name="Zheng B."/>
            <person name="Cheng H."/>
        </authorList>
    </citation>
    <scope>NUCLEOTIDE SEQUENCE [LARGE SCALE GENOMIC DNA]</scope>
    <source>
        <strain evidence="2 3">DSM 28069</strain>
    </source>
</reference>
<feature type="transmembrane region" description="Helical" evidence="1">
    <location>
        <begin position="174"/>
        <end position="195"/>
    </location>
</feature>
<dbReference type="KEGG" id="lhi:JP39_09105"/>
<dbReference type="STRING" id="1074467.JP39_09105"/>
<protein>
    <submittedName>
        <fullName evidence="2">Uncharacterized protein</fullName>
    </submittedName>
</protein>
<feature type="transmembrane region" description="Helical" evidence="1">
    <location>
        <begin position="107"/>
        <end position="125"/>
    </location>
</feature>
<feature type="transmembrane region" description="Helical" evidence="1">
    <location>
        <begin position="137"/>
        <end position="154"/>
    </location>
</feature>
<dbReference type="OrthoDB" id="2281244at2"/>